<gene>
    <name evidence="2" type="ordered locus">BURPS1710b_A0861</name>
</gene>
<dbReference type="EMBL" id="CP000125">
    <property type="protein sequence ID" value="ABA52108.1"/>
    <property type="molecule type" value="Genomic_DNA"/>
</dbReference>
<dbReference type="HOGENOM" id="CLU_571964_0_0_4"/>
<dbReference type="AlphaFoldDB" id="Q3JK85"/>
<feature type="compositionally biased region" description="Low complexity" evidence="1">
    <location>
        <begin position="441"/>
        <end position="451"/>
    </location>
</feature>
<feature type="region of interest" description="Disordered" evidence="1">
    <location>
        <begin position="79"/>
        <end position="125"/>
    </location>
</feature>
<reference evidence="2 3" key="1">
    <citation type="submission" date="2005-09" db="EMBL/GenBank/DDBJ databases">
        <authorList>
            <person name="Woods D.E."/>
            <person name="Nierman W.C."/>
        </authorList>
    </citation>
    <scope>NUCLEOTIDE SEQUENCE [LARGE SCALE GENOMIC DNA]</scope>
    <source>
        <strain evidence="2 3">1710b</strain>
    </source>
</reference>
<dbReference type="Proteomes" id="UP000002700">
    <property type="component" value="Chromosome II"/>
</dbReference>
<protein>
    <submittedName>
        <fullName evidence="2">Uncharacterized protein</fullName>
    </submittedName>
</protein>
<feature type="compositionally biased region" description="Basic and acidic residues" evidence="1">
    <location>
        <begin position="79"/>
        <end position="90"/>
    </location>
</feature>
<feature type="region of interest" description="Disordered" evidence="1">
    <location>
        <begin position="434"/>
        <end position="453"/>
    </location>
</feature>
<dbReference type="KEGG" id="bpm:BURPS1710b_A0861"/>
<feature type="compositionally biased region" description="Polar residues" evidence="1">
    <location>
        <begin position="13"/>
        <end position="29"/>
    </location>
</feature>
<accession>Q3JK85</accession>
<feature type="region of interest" description="Disordered" evidence="1">
    <location>
        <begin position="157"/>
        <end position="194"/>
    </location>
</feature>
<evidence type="ECO:0000256" key="1">
    <source>
        <dbReference type="SAM" id="MobiDB-lite"/>
    </source>
</evidence>
<proteinExistence type="predicted"/>
<evidence type="ECO:0000313" key="3">
    <source>
        <dbReference type="Proteomes" id="UP000002700"/>
    </source>
</evidence>
<dbReference type="EnsemblBacteria" id="ABA52108">
    <property type="protein sequence ID" value="ABA52108"/>
    <property type="gene ID" value="BURPS1710b_A0861"/>
</dbReference>
<feature type="region of interest" description="Disordered" evidence="1">
    <location>
        <begin position="347"/>
        <end position="375"/>
    </location>
</feature>
<feature type="region of interest" description="Disordered" evidence="1">
    <location>
        <begin position="1"/>
        <end position="45"/>
    </location>
</feature>
<sequence length="477" mass="52367">MISTFPAPRRCSSRTTRAISNASCANASRTRARSPRPTHATDRSLRQDRLRVVPPRHLAVPAQSARIRHTVLHVPARDDAGVARARDRRGAAAAAHSRNRGRLHGGLPRHDRRQAGAADDPDRRLPLVRPDRHAAAARARRALHRFDGGRVRVLGARRRRHAAEDHVRSRRREPRAGGARFAGRQDRGTDRGRAVRAGRDDVLVRAGADRVARRAARESAVLQRRELLAQQGRVHRLWTAVVRASARRVVRARRADAGARRQRLRAHGDDAGLDRHHRDALLLLLCNLSRLLRRAGAGGAESAERIRPLNVPAASGGPAARLPGPLAQAVARLRTADGDATDVLTRQTPRQHHSSEGIGVRPTAMPQRRERAPLHAERPRRGVFSRLLPFSAVFHCGHALRRPVPAAHARPACAIGRCRRHRLPVIVREIAAGEAPHRSSDSSSPFPADARGPSPIGVIGRKIISTRIFCALLTLPP</sequence>
<evidence type="ECO:0000313" key="2">
    <source>
        <dbReference type="EMBL" id="ABA52108.1"/>
    </source>
</evidence>
<name>Q3JK85_BURP1</name>
<organism evidence="2 3">
    <name type="scientific">Burkholderia pseudomallei (strain 1710b)</name>
    <dbReference type="NCBI Taxonomy" id="320372"/>
    <lineage>
        <taxon>Bacteria</taxon>
        <taxon>Pseudomonadati</taxon>
        <taxon>Pseudomonadota</taxon>
        <taxon>Betaproteobacteria</taxon>
        <taxon>Burkholderiales</taxon>
        <taxon>Burkholderiaceae</taxon>
        <taxon>Burkholderia</taxon>
        <taxon>pseudomallei group</taxon>
    </lineage>
</organism>
<feature type="compositionally biased region" description="Basic and acidic residues" evidence="1">
    <location>
        <begin position="183"/>
        <end position="194"/>
    </location>
</feature>